<dbReference type="InterPro" id="IPR049083">
    <property type="entry name" value="TACO1_YebC_N"/>
</dbReference>
<dbReference type="InterPro" id="IPR048300">
    <property type="entry name" value="TACO1_YebC-like_2nd/3rd_dom"/>
</dbReference>
<dbReference type="Gene3D" id="3.30.70.980">
    <property type="match status" value="1"/>
</dbReference>
<dbReference type="InterPro" id="IPR002876">
    <property type="entry name" value="Transcrip_reg_TACO1-like"/>
</dbReference>
<evidence type="ECO:0000256" key="4">
    <source>
        <dbReference type="ARBA" id="ARBA00023125"/>
    </source>
</evidence>
<name>A0A383C6C2_9ZZZZ</name>
<dbReference type="GO" id="GO:0005739">
    <property type="term" value="C:mitochondrion"/>
    <property type="evidence" value="ECO:0007669"/>
    <property type="project" value="UniProtKB-SubCell"/>
</dbReference>
<dbReference type="PANTHER" id="PTHR12532">
    <property type="entry name" value="TRANSLATIONAL ACTIVATOR OF CYTOCHROME C OXIDASE 1"/>
    <property type="match status" value="1"/>
</dbReference>
<gene>
    <name evidence="7" type="ORF">METZ01_LOCUS480588</name>
</gene>
<comment type="similarity">
    <text evidence="2">Belongs to the TACO1 family.</text>
</comment>
<keyword evidence="3" id="KW-0963">Cytoplasm</keyword>
<dbReference type="SUPFAM" id="SSF75625">
    <property type="entry name" value="YebC-like"/>
    <property type="match status" value="1"/>
</dbReference>
<evidence type="ECO:0000259" key="5">
    <source>
        <dbReference type="Pfam" id="PF01709"/>
    </source>
</evidence>
<evidence type="ECO:0000256" key="1">
    <source>
        <dbReference type="ARBA" id="ARBA00004173"/>
    </source>
</evidence>
<accession>A0A383C6C2</accession>
<dbReference type="AlphaFoldDB" id="A0A383C6C2"/>
<dbReference type="Gene3D" id="1.10.10.200">
    <property type="match status" value="1"/>
</dbReference>
<reference evidence="7" key="1">
    <citation type="submission" date="2018-05" db="EMBL/GenBank/DDBJ databases">
        <authorList>
            <person name="Lanie J.A."/>
            <person name="Ng W.-L."/>
            <person name="Kazmierczak K.M."/>
            <person name="Andrzejewski T.M."/>
            <person name="Davidsen T.M."/>
            <person name="Wayne K.J."/>
            <person name="Tettelin H."/>
            <person name="Glass J.I."/>
            <person name="Rusch D."/>
            <person name="Podicherti R."/>
            <person name="Tsui H.-C.T."/>
            <person name="Winkler M.E."/>
        </authorList>
    </citation>
    <scope>NUCLEOTIDE SEQUENCE</scope>
</reference>
<dbReference type="InterPro" id="IPR017856">
    <property type="entry name" value="Integrase-like_N"/>
</dbReference>
<evidence type="ECO:0000256" key="2">
    <source>
        <dbReference type="ARBA" id="ARBA00008724"/>
    </source>
</evidence>
<proteinExistence type="inferred from homology"/>
<dbReference type="GO" id="GO:0003677">
    <property type="term" value="F:DNA binding"/>
    <property type="evidence" value="ECO:0007669"/>
    <property type="project" value="UniProtKB-KW"/>
</dbReference>
<dbReference type="InterPro" id="IPR026564">
    <property type="entry name" value="Transcrip_reg_TACO1-like_dom3"/>
</dbReference>
<protein>
    <submittedName>
        <fullName evidence="7">Uncharacterized protein</fullName>
    </submittedName>
</protein>
<evidence type="ECO:0000259" key="6">
    <source>
        <dbReference type="Pfam" id="PF20772"/>
    </source>
</evidence>
<comment type="subcellular location">
    <subcellularLocation>
        <location evidence="1">Mitochondrion</location>
    </subcellularLocation>
</comment>
<sequence length="149" mass="16340">MSGHSKWSTIKRKKGAKDAKRGAIFTRLGKDITLAARDGGGDISMNASLRLTVKKAKAANMPNDNIDRAIKKGTGELGGQKYESYIYEGYGPYGVALLIEVLSDNKNRTVPEIRHLLTKNNGNLGESGCVSWMFEKKGIILINKNNLQE</sequence>
<dbReference type="Pfam" id="PF01709">
    <property type="entry name" value="Transcrip_reg"/>
    <property type="match status" value="1"/>
</dbReference>
<feature type="domain" description="TACO1/YebC-like second and third" evidence="5">
    <location>
        <begin position="82"/>
        <end position="147"/>
    </location>
</feature>
<dbReference type="InterPro" id="IPR029072">
    <property type="entry name" value="YebC-like"/>
</dbReference>
<dbReference type="Pfam" id="PF20772">
    <property type="entry name" value="TACO1_YebC_N"/>
    <property type="match status" value="1"/>
</dbReference>
<feature type="domain" description="TACO1/YebC-like N-terminal" evidence="6">
    <location>
        <begin position="5"/>
        <end position="76"/>
    </location>
</feature>
<feature type="non-terminal residue" evidence="7">
    <location>
        <position position="149"/>
    </location>
</feature>
<evidence type="ECO:0000313" key="7">
    <source>
        <dbReference type="EMBL" id="SVE27734.1"/>
    </source>
</evidence>
<keyword evidence="4" id="KW-0238">DNA-binding</keyword>
<dbReference type="NCBIfam" id="TIGR01033">
    <property type="entry name" value="YebC/PmpR family DNA-binding transcriptional regulator"/>
    <property type="match status" value="1"/>
</dbReference>
<dbReference type="GO" id="GO:0005829">
    <property type="term" value="C:cytosol"/>
    <property type="evidence" value="ECO:0007669"/>
    <property type="project" value="TreeGrafter"/>
</dbReference>
<dbReference type="FunFam" id="1.10.10.200:FF:000002">
    <property type="entry name" value="Probable transcriptional regulatory protein CLM62_37755"/>
    <property type="match status" value="1"/>
</dbReference>
<evidence type="ECO:0000256" key="3">
    <source>
        <dbReference type="ARBA" id="ARBA00022490"/>
    </source>
</evidence>
<organism evidence="7">
    <name type="scientific">marine metagenome</name>
    <dbReference type="NCBI Taxonomy" id="408172"/>
    <lineage>
        <taxon>unclassified sequences</taxon>
        <taxon>metagenomes</taxon>
        <taxon>ecological metagenomes</taxon>
    </lineage>
</organism>
<dbReference type="PANTHER" id="PTHR12532:SF6">
    <property type="entry name" value="TRANSCRIPTIONAL REGULATORY PROTEIN YEBC-RELATED"/>
    <property type="match status" value="1"/>
</dbReference>
<dbReference type="EMBL" id="UINC01206213">
    <property type="protein sequence ID" value="SVE27734.1"/>
    <property type="molecule type" value="Genomic_DNA"/>
</dbReference>